<name>B3E287_TRIL1</name>
<reference evidence="4 5" key="1">
    <citation type="submission" date="2008-05" db="EMBL/GenBank/DDBJ databases">
        <title>Complete sequence of chromosome of Geobacter lovleyi SZ.</title>
        <authorList>
            <consortium name="US DOE Joint Genome Institute"/>
            <person name="Lucas S."/>
            <person name="Copeland A."/>
            <person name="Lapidus A."/>
            <person name="Glavina del Rio T."/>
            <person name="Dalin E."/>
            <person name="Tice H."/>
            <person name="Bruce D."/>
            <person name="Goodwin L."/>
            <person name="Pitluck S."/>
            <person name="Chertkov O."/>
            <person name="Meincke L."/>
            <person name="Brettin T."/>
            <person name="Detter J.C."/>
            <person name="Han C."/>
            <person name="Tapia R."/>
            <person name="Kuske C.R."/>
            <person name="Schmutz J."/>
            <person name="Larimer F."/>
            <person name="Land M."/>
            <person name="Hauser L."/>
            <person name="Kyrpides N."/>
            <person name="Mikhailova N."/>
            <person name="Sung Y."/>
            <person name="Fletcher K.E."/>
            <person name="Ritalahti K.M."/>
            <person name="Loeffler F.E."/>
            <person name="Richardson P."/>
        </authorList>
    </citation>
    <scope>NUCLEOTIDE SEQUENCE [LARGE SCALE GENOMIC DNA]</scope>
    <source>
        <strain evidence="5">ATCC BAA-1151 / DSM 17278 / SZ</strain>
    </source>
</reference>
<evidence type="ECO:0000313" key="4">
    <source>
        <dbReference type="EMBL" id="ACD97190.1"/>
    </source>
</evidence>
<feature type="chain" id="PRO_5002786079" evidence="3">
    <location>
        <begin position="18"/>
        <end position="636"/>
    </location>
</feature>
<organism evidence="4 5">
    <name type="scientific">Trichlorobacter lovleyi (strain ATCC BAA-1151 / DSM 17278 / SZ)</name>
    <name type="common">Geobacter lovleyi</name>
    <dbReference type="NCBI Taxonomy" id="398767"/>
    <lineage>
        <taxon>Bacteria</taxon>
        <taxon>Pseudomonadati</taxon>
        <taxon>Thermodesulfobacteriota</taxon>
        <taxon>Desulfuromonadia</taxon>
        <taxon>Geobacterales</taxon>
        <taxon>Geobacteraceae</taxon>
        <taxon>Trichlorobacter</taxon>
    </lineage>
</organism>
<proteinExistence type="predicted"/>
<dbReference type="EMBL" id="CP001089">
    <property type="protein sequence ID" value="ACD97190.1"/>
    <property type="molecule type" value="Genomic_DNA"/>
</dbReference>
<dbReference type="KEGG" id="glo:Glov_3487"/>
<gene>
    <name evidence="4" type="ordered locus">Glov_3487</name>
</gene>
<dbReference type="HOGENOM" id="CLU_430080_0_0_7"/>
<evidence type="ECO:0000256" key="2">
    <source>
        <dbReference type="SAM" id="Phobius"/>
    </source>
</evidence>
<keyword evidence="5" id="KW-1185">Reference proteome</keyword>
<keyword evidence="1" id="KW-0175">Coiled coil</keyword>
<dbReference type="STRING" id="398767.Glov_3487"/>
<dbReference type="AlphaFoldDB" id="B3E287"/>
<keyword evidence="2" id="KW-0472">Membrane</keyword>
<protein>
    <submittedName>
        <fullName evidence="4">Uncharacterized protein</fullName>
    </submittedName>
</protein>
<feature type="coiled-coil region" evidence="1">
    <location>
        <begin position="98"/>
        <end position="184"/>
    </location>
</feature>
<sequence>MAAGAQTVYAAATSAAAAATAAFSVSLLANPLVLAFGAALVGVVAALSALANAFDNSSGASARSSAATKQVTEEMRKAAAERKQIEDGYEKAVGVSLERQMDKRKDQYDQDMKAVEAKFSKDLKAANGNAAEEQKIIDKLLDDKRKVENSYYSDIDKMRKEALQKQEAEAATELRNRIEHLKRLGQTKDADGLDIAAKNRADLKAVEDYYKGVEDAAKANGKVLVGLESEKAAAIDQLRKKQALEAAQRGYESGKKELEAYRGIMESKAALVTAAAGNDIKAQQAAQVEIERMEIDFSRRRFQAAAAHFQDVAALYPKDSEQYRSALNDMTSAHKSYLDTSSAAYRKYADEIKAIDQQIKDFRMGVQQKIADLQQKNMTDAQKFADNQRRMNEALAKADVLKAQGLHDEAMKYNKQAEDLASRLDSNVAVATEGLNRVLQQGESILEAKKDAPQQALDKLKELDAIALKEKSLRVVMDENALGSVKGVLDSLTETATKTIIVKTVGASGEASYSDTGTAPGYFEGGKVVNGSPLRDSVHAMLAGNEWVINNKATGFWGDNLLAAINTPFSSAGRALQGMLSKSVAVPAAAAAGPIPNLGSISLDVGGGSYPVSAPMDVLSELNKALRRQKMRRPNP</sequence>
<dbReference type="Proteomes" id="UP000002420">
    <property type="component" value="Chromosome"/>
</dbReference>
<keyword evidence="2" id="KW-1133">Transmembrane helix</keyword>
<evidence type="ECO:0000256" key="3">
    <source>
        <dbReference type="SAM" id="SignalP"/>
    </source>
</evidence>
<keyword evidence="2" id="KW-0812">Transmembrane</keyword>
<keyword evidence="3" id="KW-0732">Signal</keyword>
<evidence type="ECO:0000313" key="5">
    <source>
        <dbReference type="Proteomes" id="UP000002420"/>
    </source>
</evidence>
<feature type="transmembrane region" description="Helical" evidence="2">
    <location>
        <begin position="33"/>
        <end position="54"/>
    </location>
</feature>
<feature type="signal peptide" evidence="3">
    <location>
        <begin position="1"/>
        <end position="17"/>
    </location>
</feature>
<dbReference type="OrthoDB" id="9818007at2"/>
<accession>B3E287</accession>
<evidence type="ECO:0000256" key="1">
    <source>
        <dbReference type="SAM" id="Coils"/>
    </source>
</evidence>
<dbReference type="RefSeq" id="WP_012471510.1">
    <property type="nucleotide sequence ID" value="NC_010814.1"/>
</dbReference>